<evidence type="ECO:0000313" key="3">
    <source>
        <dbReference type="Proteomes" id="UP001529369"/>
    </source>
</evidence>
<dbReference type="RefSeq" id="WP_290320573.1">
    <property type="nucleotide sequence ID" value="NZ_JAUFPN010000251.1"/>
</dbReference>
<sequence length="273" mass="30623">MTDQLPGIDAPSRLPVDAPEDLRRAEKILRAATLELVQIAEHITLYEAMTADTALQQRLGASSVATVTLSVYMALQNAIILGLTRIFDGTALNTKTAFNDVADRTNVEWLRNQRIAYHSTENIIPVDMPGRTAQDHADTQAMLRVINAQMATEAFDRHMAGFTRAKRTLKGGEVKAAMARLTDMRNKHIAHHELDAVWETSPPRQSDLRVVYDTARDLVWNAYFLLTAADHNDLRDIEQFGFRARCFLAVLRPESPREFEDARLGPLKDQAST</sequence>
<dbReference type="InterPro" id="IPR040704">
    <property type="entry name" value="HEPN_AbiU2"/>
</dbReference>
<dbReference type="Pfam" id="PF18734">
    <property type="entry name" value="HEPN_AbiU2"/>
    <property type="match status" value="1"/>
</dbReference>
<dbReference type="Proteomes" id="UP001529369">
    <property type="component" value="Unassembled WGS sequence"/>
</dbReference>
<organism evidence="2 3">
    <name type="scientific">Paeniroseomonas aquatica</name>
    <dbReference type="NCBI Taxonomy" id="373043"/>
    <lineage>
        <taxon>Bacteria</taxon>
        <taxon>Pseudomonadati</taxon>
        <taxon>Pseudomonadota</taxon>
        <taxon>Alphaproteobacteria</taxon>
        <taxon>Acetobacterales</taxon>
        <taxon>Acetobacteraceae</taxon>
        <taxon>Paeniroseomonas</taxon>
    </lineage>
</organism>
<name>A0ABT8AF60_9PROT</name>
<reference evidence="3" key="1">
    <citation type="journal article" date="2019" name="Int. J. Syst. Evol. Microbiol.">
        <title>The Global Catalogue of Microorganisms (GCM) 10K type strain sequencing project: providing services to taxonomists for standard genome sequencing and annotation.</title>
        <authorList>
            <consortium name="The Broad Institute Genomics Platform"/>
            <consortium name="The Broad Institute Genome Sequencing Center for Infectious Disease"/>
            <person name="Wu L."/>
            <person name="Ma J."/>
        </authorList>
    </citation>
    <scope>NUCLEOTIDE SEQUENCE [LARGE SCALE GENOMIC DNA]</scope>
    <source>
        <strain evidence="3">CECT 7131</strain>
    </source>
</reference>
<keyword evidence="3" id="KW-1185">Reference proteome</keyword>
<dbReference type="EMBL" id="JAUFPN010000251">
    <property type="protein sequence ID" value="MDN3568463.1"/>
    <property type="molecule type" value="Genomic_DNA"/>
</dbReference>
<comment type="caution">
    <text evidence="2">The sequence shown here is derived from an EMBL/GenBank/DDBJ whole genome shotgun (WGS) entry which is preliminary data.</text>
</comment>
<protein>
    <recommendedName>
        <fullName evidence="1">HEPN AbiU2-like domain-containing protein</fullName>
    </recommendedName>
</protein>
<gene>
    <name evidence="2" type="ORF">QWZ14_29140</name>
</gene>
<evidence type="ECO:0000313" key="2">
    <source>
        <dbReference type="EMBL" id="MDN3568463.1"/>
    </source>
</evidence>
<evidence type="ECO:0000259" key="1">
    <source>
        <dbReference type="Pfam" id="PF18734"/>
    </source>
</evidence>
<accession>A0ABT8AF60</accession>
<feature type="domain" description="HEPN AbiU2-like" evidence="1">
    <location>
        <begin position="27"/>
        <end position="236"/>
    </location>
</feature>
<proteinExistence type="predicted"/>